<feature type="binding site" evidence="9">
    <location>
        <position position="105"/>
    </location>
    <ligand>
        <name>oxalate</name>
        <dbReference type="ChEBI" id="CHEBI:30623"/>
    </ligand>
</feature>
<protein>
    <recommendedName>
        <fullName evidence="12">Germin-like protein</fullName>
    </recommendedName>
</protein>
<dbReference type="Pfam" id="PF00190">
    <property type="entry name" value="Cupin_1"/>
    <property type="match status" value="1"/>
</dbReference>
<dbReference type="SUPFAM" id="SSF51182">
    <property type="entry name" value="RmlC-like cupins"/>
    <property type="match status" value="1"/>
</dbReference>
<evidence type="ECO:0000256" key="5">
    <source>
        <dbReference type="ARBA" id="ARBA00022723"/>
    </source>
</evidence>
<evidence type="ECO:0000256" key="8">
    <source>
        <dbReference type="ARBA" id="ARBA00023211"/>
    </source>
</evidence>
<feature type="chain" id="PRO_5043111272" description="Germin-like protein" evidence="12">
    <location>
        <begin position="21"/>
        <end position="210"/>
    </location>
</feature>
<dbReference type="PRINTS" id="PR00325">
    <property type="entry name" value="GERMIN"/>
</dbReference>
<comment type="caution">
    <text evidence="14">The sequence shown here is derived from an EMBL/GenBank/DDBJ whole genome shotgun (WGS) entry which is preliminary data.</text>
</comment>
<sequence>MTSTIFIVFTLLISSSYVNAIEFDYCVADPSLPHGPTGYACKDPSKVTTEDFTYSGLRTPGNSSNIFKFGVSYAFVSQFPALNGLGLSMVRADIEVGGAGPIHTHRSSELILVTEGTIIAGFIDTNSKPFYKKLQAGDMFIIPPTLEHFQVNVGNTRAVVYAAYNSPNPGVQAVPISLFKNDLPTDIIQKISLLDEAQIAKLKKAFGGTN</sequence>
<keyword evidence="7 11" id="KW-1015">Disulfide bond</keyword>
<name>A0AAW1MKJ8_SAPOF</name>
<feature type="binding site" evidence="10">
    <location>
        <position position="103"/>
    </location>
    <ligand>
        <name>Mn(2+)</name>
        <dbReference type="ChEBI" id="CHEBI:29035"/>
    </ligand>
</feature>
<evidence type="ECO:0000256" key="1">
    <source>
        <dbReference type="ARBA" id="ARBA00004271"/>
    </source>
</evidence>
<dbReference type="Gene3D" id="2.60.120.10">
    <property type="entry name" value="Jelly Rolls"/>
    <property type="match status" value="1"/>
</dbReference>
<feature type="signal peptide" evidence="12">
    <location>
        <begin position="1"/>
        <end position="20"/>
    </location>
</feature>
<dbReference type="GO" id="GO:0030145">
    <property type="term" value="F:manganese ion binding"/>
    <property type="evidence" value="ECO:0007669"/>
    <property type="project" value="UniProtKB-UniRule"/>
</dbReference>
<dbReference type="EMBL" id="JBDFQZ010000002">
    <property type="protein sequence ID" value="KAK9748999.1"/>
    <property type="molecule type" value="Genomic_DNA"/>
</dbReference>
<evidence type="ECO:0000259" key="13">
    <source>
        <dbReference type="SMART" id="SM00835"/>
    </source>
</evidence>
<keyword evidence="5 9" id="KW-0479">Metal-binding</keyword>
<evidence type="ECO:0000256" key="12">
    <source>
        <dbReference type="RuleBase" id="RU366015"/>
    </source>
</evidence>
<evidence type="ECO:0000256" key="3">
    <source>
        <dbReference type="ARBA" id="ARBA00022523"/>
    </source>
</evidence>
<evidence type="ECO:0000256" key="10">
    <source>
        <dbReference type="PIRSR" id="PIRSR601929-2"/>
    </source>
</evidence>
<dbReference type="Proteomes" id="UP001443914">
    <property type="component" value="Unassembled WGS sequence"/>
</dbReference>
<dbReference type="FunFam" id="2.60.120.10:FF:000047">
    <property type="entry name" value="Auxin-binding protein ABP19a"/>
    <property type="match status" value="1"/>
</dbReference>
<feature type="binding site" evidence="10">
    <location>
        <position position="148"/>
    </location>
    <ligand>
        <name>Mn(2+)</name>
        <dbReference type="ChEBI" id="CHEBI:29035"/>
    </ligand>
</feature>
<keyword evidence="6 12" id="KW-0732">Signal</keyword>
<proteinExistence type="inferred from homology"/>
<keyword evidence="8 9" id="KW-0464">Manganese</keyword>
<dbReference type="InterPro" id="IPR011051">
    <property type="entry name" value="RmlC_Cupin_sf"/>
</dbReference>
<gene>
    <name evidence="14" type="ORF">RND81_02G095700</name>
</gene>
<comment type="subcellular location">
    <subcellularLocation>
        <location evidence="1 12">Secreted</location>
        <location evidence="1 12">Extracellular space</location>
        <location evidence="1 12">Apoplast</location>
    </subcellularLocation>
</comment>
<evidence type="ECO:0000256" key="6">
    <source>
        <dbReference type="ARBA" id="ARBA00022729"/>
    </source>
</evidence>
<dbReference type="InterPro" id="IPR006045">
    <property type="entry name" value="Cupin_1"/>
</dbReference>
<dbReference type="PANTHER" id="PTHR31238">
    <property type="entry name" value="GERMIN-LIKE PROTEIN SUBFAMILY 3 MEMBER 3"/>
    <property type="match status" value="1"/>
</dbReference>
<evidence type="ECO:0000313" key="14">
    <source>
        <dbReference type="EMBL" id="KAK9748999.1"/>
    </source>
</evidence>
<evidence type="ECO:0000256" key="11">
    <source>
        <dbReference type="PIRSR" id="PIRSR601929-3"/>
    </source>
</evidence>
<dbReference type="InterPro" id="IPR001929">
    <property type="entry name" value="Germin"/>
</dbReference>
<accession>A0AAW1MKJ8</accession>
<dbReference type="SMART" id="SM00835">
    <property type="entry name" value="Cupin_1"/>
    <property type="match status" value="1"/>
</dbReference>
<feature type="binding site" evidence="10">
    <location>
        <position position="109"/>
    </location>
    <ligand>
        <name>Mn(2+)</name>
        <dbReference type="ChEBI" id="CHEBI:29035"/>
    </ligand>
</feature>
<dbReference type="CDD" id="cd02241">
    <property type="entry name" value="cupin_OxOx"/>
    <property type="match status" value="1"/>
</dbReference>
<keyword evidence="15" id="KW-1185">Reference proteome</keyword>
<reference evidence="14" key="1">
    <citation type="submission" date="2024-03" db="EMBL/GenBank/DDBJ databases">
        <title>WGS assembly of Saponaria officinalis var. Norfolk2.</title>
        <authorList>
            <person name="Jenkins J."/>
            <person name="Shu S."/>
            <person name="Grimwood J."/>
            <person name="Barry K."/>
            <person name="Goodstein D."/>
            <person name="Schmutz J."/>
            <person name="Leebens-Mack J."/>
            <person name="Osbourn A."/>
        </authorList>
    </citation>
    <scope>NUCLEOTIDE SEQUENCE [LARGE SCALE GENOMIC DNA]</scope>
    <source>
        <strain evidence="14">JIC</strain>
    </source>
</reference>
<feature type="binding site" evidence="10">
    <location>
        <position position="105"/>
    </location>
    <ligand>
        <name>Mn(2+)</name>
        <dbReference type="ChEBI" id="CHEBI:29035"/>
    </ligand>
</feature>
<organism evidence="14 15">
    <name type="scientific">Saponaria officinalis</name>
    <name type="common">Common soapwort</name>
    <name type="synonym">Lychnis saponaria</name>
    <dbReference type="NCBI Taxonomy" id="3572"/>
    <lineage>
        <taxon>Eukaryota</taxon>
        <taxon>Viridiplantae</taxon>
        <taxon>Streptophyta</taxon>
        <taxon>Embryophyta</taxon>
        <taxon>Tracheophyta</taxon>
        <taxon>Spermatophyta</taxon>
        <taxon>Magnoliopsida</taxon>
        <taxon>eudicotyledons</taxon>
        <taxon>Gunneridae</taxon>
        <taxon>Pentapetalae</taxon>
        <taxon>Caryophyllales</taxon>
        <taxon>Caryophyllaceae</taxon>
        <taxon>Caryophylleae</taxon>
        <taxon>Saponaria</taxon>
    </lineage>
</organism>
<comment type="similarity">
    <text evidence="2 12">Belongs to the germin family.</text>
</comment>
<dbReference type="GO" id="GO:0048046">
    <property type="term" value="C:apoplast"/>
    <property type="evidence" value="ECO:0007669"/>
    <property type="project" value="UniProtKB-SubCell"/>
</dbReference>
<evidence type="ECO:0000313" key="15">
    <source>
        <dbReference type="Proteomes" id="UP001443914"/>
    </source>
</evidence>
<dbReference type="InterPro" id="IPR014710">
    <property type="entry name" value="RmlC-like_jellyroll"/>
</dbReference>
<evidence type="ECO:0000256" key="9">
    <source>
        <dbReference type="PIRSR" id="PIRSR601929-1"/>
    </source>
</evidence>
<feature type="domain" description="Cupin type-1" evidence="13">
    <location>
        <begin position="55"/>
        <end position="200"/>
    </location>
</feature>
<feature type="binding site" evidence="9">
    <location>
        <position position="109"/>
    </location>
    <ligand>
        <name>oxalate</name>
        <dbReference type="ChEBI" id="CHEBI:30623"/>
    </ligand>
</feature>
<evidence type="ECO:0000256" key="2">
    <source>
        <dbReference type="ARBA" id="ARBA00007456"/>
    </source>
</evidence>
<keyword evidence="4 12" id="KW-0964">Secreted</keyword>
<evidence type="ECO:0000256" key="7">
    <source>
        <dbReference type="ARBA" id="ARBA00023157"/>
    </source>
</evidence>
<feature type="disulfide bond" evidence="11">
    <location>
        <begin position="26"/>
        <end position="41"/>
    </location>
</feature>
<dbReference type="AlphaFoldDB" id="A0AAW1MKJ8"/>
<evidence type="ECO:0000256" key="4">
    <source>
        <dbReference type="ARBA" id="ARBA00022525"/>
    </source>
</evidence>
<keyword evidence="3 12" id="KW-0052">Apoplast</keyword>